<evidence type="ECO:0000313" key="5">
    <source>
        <dbReference type="Proteomes" id="UP000294257"/>
    </source>
</evidence>
<dbReference type="CDD" id="cd00438">
    <property type="entry name" value="cupin_RmlC"/>
    <property type="match status" value="1"/>
</dbReference>
<feature type="active site" description="Proton acceptor" evidence="2">
    <location>
        <position position="83"/>
    </location>
</feature>
<dbReference type="GO" id="GO:0019305">
    <property type="term" value="P:dTDP-rhamnose biosynthetic process"/>
    <property type="evidence" value="ECO:0007669"/>
    <property type="project" value="UniProtKB-UniRule"/>
</dbReference>
<keyword evidence="5" id="KW-1185">Reference proteome</keyword>
<comment type="caution">
    <text evidence="4">The sequence shown here is derived from an EMBL/GenBank/DDBJ whole genome shotgun (WGS) entry which is preliminary data.</text>
</comment>
<accession>A0A4Q7KY41</accession>
<dbReference type="SUPFAM" id="SSF51182">
    <property type="entry name" value="RmlC-like cupins"/>
    <property type="match status" value="1"/>
</dbReference>
<comment type="subunit">
    <text evidence="3">Homodimer.</text>
</comment>
<evidence type="ECO:0000256" key="3">
    <source>
        <dbReference type="RuleBase" id="RU364069"/>
    </source>
</evidence>
<evidence type="ECO:0000256" key="2">
    <source>
        <dbReference type="PIRSR" id="PIRSR600888-1"/>
    </source>
</evidence>
<dbReference type="GO" id="GO:0005829">
    <property type="term" value="C:cytosol"/>
    <property type="evidence" value="ECO:0007669"/>
    <property type="project" value="TreeGrafter"/>
</dbReference>
<gene>
    <name evidence="4" type="ORF">EV193_103246</name>
</gene>
<dbReference type="Gene3D" id="2.60.120.10">
    <property type="entry name" value="Jelly Rolls"/>
    <property type="match status" value="1"/>
</dbReference>
<dbReference type="EMBL" id="SGWQ01000003">
    <property type="protein sequence ID" value="RZS40931.1"/>
    <property type="molecule type" value="Genomic_DNA"/>
</dbReference>
<organism evidence="4 5">
    <name type="scientific">Herbihabitans rhizosphaerae</name>
    <dbReference type="NCBI Taxonomy" id="1872711"/>
    <lineage>
        <taxon>Bacteria</taxon>
        <taxon>Bacillati</taxon>
        <taxon>Actinomycetota</taxon>
        <taxon>Actinomycetes</taxon>
        <taxon>Pseudonocardiales</taxon>
        <taxon>Pseudonocardiaceae</taxon>
        <taxon>Herbihabitans</taxon>
    </lineage>
</organism>
<dbReference type="GO" id="GO:0008830">
    <property type="term" value="F:dTDP-4-dehydrorhamnose 3,5-epimerase activity"/>
    <property type="evidence" value="ECO:0007669"/>
    <property type="project" value="UniProtKB-UniRule"/>
</dbReference>
<dbReference type="InterPro" id="IPR011051">
    <property type="entry name" value="RmlC_Cupin_sf"/>
</dbReference>
<dbReference type="NCBIfam" id="TIGR01221">
    <property type="entry name" value="rmlC"/>
    <property type="match status" value="1"/>
</dbReference>
<dbReference type="UniPathway" id="UPA00124"/>
<keyword evidence="3" id="KW-0413">Isomerase</keyword>
<protein>
    <recommendedName>
        <fullName evidence="3">dTDP-4-dehydrorhamnose 3,5-epimerase</fullName>
        <ecNumber evidence="3">5.1.3.13</ecNumber>
    </recommendedName>
    <alternativeName>
        <fullName evidence="3">Thymidine diphospho-4-keto-rhamnose 3,5-epimerase</fullName>
    </alternativeName>
</protein>
<comment type="catalytic activity">
    <reaction evidence="3">
        <text>dTDP-4-dehydro-6-deoxy-alpha-D-glucose = dTDP-4-dehydro-beta-L-rhamnose</text>
        <dbReference type="Rhea" id="RHEA:16969"/>
        <dbReference type="ChEBI" id="CHEBI:57649"/>
        <dbReference type="ChEBI" id="CHEBI:62830"/>
        <dbReference type="EC" id="5.1.3.13"/>
    </reaction>
</comment>
<dbReference type="InterPro" id="IPR000888">
    <property type="entry name" value="RmlC-like"/>
</dbReference>
<dbReference type="RefSeq" id="WP_242613284.1">
    <property type="nucleotide sequence ID" value="NZ_SGWQ01000003.1"/>
</dbReference>
<comment type="similarity">
    <text evidence="1 3">Belongs to the dTDP-4-dehydrorhamnose 3,5-epimerase family.</text>
</comment>
<dbReference type="AlphaFoldDB" id="A0A4Q7KY41"/>
<dbReference type="PANTHER" id="PTHR21047">
    <property type="entry name" value="DTDP-6-DEOXY-D-GLUCOSE-3,5 EPIMERASE"/>
    <property type="match status" value="1"/>
</dbReference>
<feature type="active site" description="Proton donor" evidence="2">
    <location>
        <position position="153"/>
    </location>
</feature>
<evidence type="ECO:0000256" key="1">
    <source>
        <dbReference type="ARBA" id="ARBA00010154"/>
    </source>
</evidence>
<dbReference type="Proteomes" id="UP000294257">
    <property type="component" value="Unassembled WGS sequence"/>
</dbReference>
<reference evidence="4 5" key="1">
    <citation type="submission" date="2019-02" db="EMBL/GenBank/DDBJ databases">
        <title>Genomic Encyclopedia of Type Strains, Phase IV (KMG-IV): sequencing the most valuable type-strain genomes for metagenomic binning, comparative biology and taxonomic classification.</title>
        <authorList>
            <person name="Goeker M."/>
        </authorList>
    </citation>
    <scope>NUCLEOTIDE SEQUENCE [LARGE SCALE GENOMIC DNA]</scope>
    <source>
        <strain evidence="4 5">DSM 101727</strain>
    </source>
</reference>
<proteinExistence type="inferred from homology"/>
<dbReference type="GO" id="GO:0000271">
    <property type="term" value="P:polysaccharide biosynthetic process"/>
    <property type="evidence" value="ECO:0007669"/>
    <property type="project" value="TreeGrafter"/>
</dbReference>
<dbReference type="EC" id="5.1.3.13" evidence="3"/>
<comment type="pathway">
    <text evidence="3">Carbohydrate biosynthesis; dTDP-L-rhamnose biosynthesis.</text>
</comment>
<dbReference type="Pfam" id="PF00908">
    <property type="entry name" value="dTDP_sugar_isom"/>
    <property type="match status" value="1"/>
</dbReference>
<sequence>MTERLATVRGVAQEPARRSPMDMTVTATPLDGVLVIEPDAFVDERGFFFESYSARRWRTHGLSLDFVQDNHSRSRADVIRGFHFQDETAPQYRLVRCTVGAVWDVVVDLRVGSETFGLWYAEELTADNRKQLLMGPEFAHGFAVLSDWAEVQYKCTNFHQSSAERALAWDDPDIAVPWPISDPVLSEKDSHNPSLAEYLNDPAFSRGGLA</sequence>
<dbReference type="PANTHER" id="PTHR21047:SF2">
    <property type="entry name" value="THYMIDINE DIPHOSPHO-4-KETO-RHAMNOSE 3,5-EPIMERASE"/>
    <property type="match status" value="1"/>
</dbReference>
<dbReference type="InterPro" id="IPR014710">
    <property type="entry name" value="RmlC-like_jellyroll"/>
</dbReference>
<evidence type="ECO:0000313" key="4">
    <source>
        <dbReference type="EMBL" id="RZS40931.1"/>
    </source>
</evidence>
<name>A0A4Q7KY41_9PSEU</name>
<comment type="function">
    <text evidence="3">Catalyzes the epimerization of the C3' and C5'positions of dTDP-6-deoxy-D-xylo-4-hexulose, forming dTDP-6-deoxy-L-lyxo-4-hexulose.</text>
</comment>